<keyword evidence="1" id="KW-1133">Transmembrane helix</keyword>
<organism evidence="2 3">
    <name type="scientific">Alkalicoccus saliphilus</name>
    <dbReference type="NCBI Taxonomy" id="200989"/>
    <lineage>
        <taxon>Bacteria</taxon>
        <taxon>Bacillati</taxon>
        <taxon>Bacillota</taxon>
        <taxon>Bacilli</taxon>
        <taxon>Bacillales</taxon>
        <taxon>Bacillaceae</taxon>
        <taxon>Alkalicoccus</taxon>
    </lineage>
</organism>
<evidence type="ECO:0000313" key="3">
    <source>
        <dbReference type="Proteomes" id="UP000240509"/>
    </source>
</evidence>
<dbReference type="InterPro" id="IPR006938">
    <property type="entry name" value="DUF624"/>
</dbReference>
<evidence type="ECO:0000313" key="2">
    <source>
        <dbReference type="EMBL" id="PTL38745.1"/>
    </source>
</evidence>
<proteinExistence type="predicted"/>
<dbReference type="Proteomes" id="UP000240509">
    <property type="component" value="Unassembled WGS sequence"/>
</dbReference>
<dbReference type="Pfam" id="PF04854">
    <property type="entry name" value="DUF624"/>
    <property type="match status" value="1"/>
</dbReference>
<dbReference type="EMBL" id="PZJJ01000014">
    <property type="protein sequence ID" value="PTL38745.1"/>
    <property type="molecule type" value="Genomic_DNA"/>
</dbReference>
<sequence length="206" mass="23185">MKNIQTLSEWIYRLAVVNIYFLFGTLLGGVIFGIGPAAAAMYGTISRYLEEETKESSWKIFWGCYRKYFFRANGLFLTAAVLGAVLSMNFYVSFRLEGLPGSMLLGLNFFLLVMYLIFVFYALPILAYKNYSAVHAAMYSFIYAFSTPVLTAAAAGSIVIVHYILFLFPVLYLFFIVSLPGLLITSVTIHAADLPRLKKTKQHILV</sequence>
<accession>A0A2T4U5W0</accession>
<dbReference type="RefSeq" id="WP_107585014.1">
    <property type="nucleotide sequence ID" value="NZ_PZJJ01000014.1"/>
</dbReference>
<keyword evidence="1" id="KW-0472">Membrane</keyword>
<dbReference type="OrthoDB" id="2182676at2"/>
<name>A0A2T4U5W0_9BACI</name>
<gene>
    <name evidence="2" type="ORF">C6Y45_09645</name>
</gene>
<evidence type="ECO:0008006" key="4">
    <source>
        <dbReference type="Google" id="ProtNLM"/>
    </source>
</evidence>
<feature type="transmembrane region" description="Helical" evidence="1">
    <location>
        <begin position="20"/>
        <end position="49"/>
    </location>
</feature>
<feature type="transmembrane region" description="Helical" evidence="1">
    <location>
        <begin position="70"/>
        <end position="92"/>
    </location>
</feature>
<comment type="caution">
    <text evidence="2">The sequence shown here is derived from an EMBL/GenBank/DDBJ whole genome shotgun (WGS) entry which is preliminary data.</text>
</comment>
<keyword evidence="3" id="KW-1185">Reference proteome</keyword>
<dbReference type="AlphaFoldDB" id="A0A2T4U5W0"/>
<feature type="transmembrane region" description="Helical" evidence="1">
    <location>
        <begin position="140"/>
        <end position="165"/>
    </location>
</feature>
<evidence type="ECO:0000256" key="1">
    <source>
        <dbReference type="SAM" id="Phobius"/>
    </source>
</evidence>
<reference evidence="2 3" key="1">
    <citation type="submission" date="2018-03" db="EMBL/GenBank/DDBJ databases">
        <title>Alkalicoccus saliphilus sp. nov., isolated from a mineral pool.</title>
        <authorList>
            <person name="Zhao B."/>
        </authorList>
    </citation>
    <scope>NUCLEOTIDE SEQUENCE [LARGE SCALE GENOMIC DNA]</scope>
    <source>
        <strain evidence="2 3">6AG</strain>
    </source>
</reference>
<feature type="transmembrane region" description="Helical" evidence="1">
    <location>
        <begin position="171"/>
        <end position="192"/>
    </location>
</feature>
<feature type="transmembrane region" description="Helical" evidence="1">
    <location>
        <begin position="104"/>
        <end position="128"/>
    </location>
</feature>
<keyword evidence="1" id="KW-0812">Transmembrane</keyword>
<protein>
    <recommendedName>
        <fullName evidence="4">DUF624 domain-containing protein</fullName>
    </recommendedName>
</protein>